<dbReference type="RefSeq" id="WP_270029203.1">
    <property type="nucleotide sequence ID" value="NZ_JAPDDP010000085.1"/>
</dbReference>
<feature type="domain" description="Peptidase S33 tripeptidyl aminopeptidase-like C-terminal" evidence="5">
    <location>
        <begin position="369"/>
        <end position="457"/>
    </location>
</feature>
<dbReference type="AlphaFoldDB" id="A0A9X3NG73"/>
<dbReference type="SUPFAM" id="SSF53474">
    <property type="entry name" value="alpha/beta-Hydrolases"/>
    <property type="match status" value="1"/>
</dbReference>
<dbReference type="Gene3D" id="3.40.50.1820">
    <property type="entry name" value="alpha/beta hydrolase"/>
    <property type="match status" value="1"/>
</dbReference>
<dbReference type="InterPro" id="IPR013595">
    <property type="entry name" value="Pept_S33_TAP-like_C"/>
</dbReference>
<feature type="domain" description="AB hydrolase-1" evidence="4">
    <location>
        <begin position="66"/>
        <end position="189"/>
    </location>
</feature>
<evidence type="ECO:0000259" key="5">
    <source>
        <dbReference type="Pfam" id="PF08386"/>
    </source>
</evidence>
<organism evidence="6 7">
    <name type="scientific">Solirubrobacter phytolaccae</name>
    <dbReference type="NCBI Taxonomy" id="1404360"/>
    <lineage>
        <taxon>Bacteria</taxon>
        <taxon>Bacillati</taxon>
        <taxon>Actinomycetota</taxon>
        <taxon>Thermoleophilia</taxon>
        <taxon>Solirubrobacterales</taxon>
        <taxon>Solirubrobacteraceae</taxon>
        <taxon>Solirubrobacter</taxon>
    </lineage>
</organism>
<sequence length="569" mass="59969">MRSLTAVLLALAALALPTAASAAAPKCPEGARCGSIKVPVDRAGTVPGTYPIAYATLPASGPRAGTIFFLAGGPGEAAVIYTKEIAELLKPIRSAYDIVLVDQRGTGRSGDVECLESGSSSVARECGKELGDRRAFLSTKETARDLDDLRAAFGLDKIIPLGVSYGTKVAGEYARRFPDRTQAVVLDSPVGVGPIDLLFLEGIAAAPRVLRESCATGPCAQTVKDPGVSLYAAVKRVGTRGLRTPVRREDGVRTATVEESDVLETLLLGDADQTLRADMPAAVASLARGDGAPLVHVVDRLYKSVAAQVVDEPTSEEEPGFSVSRYLATACLESTLPWSPASAPSTRRAARSEYLKRLGSRPFAPFRPSAVWENSVFDLCVGWPATPVPEPVPDAGPDVPVLVLSGRSDLRTPLELATRVAAAYPRATLLDVPNVGHSVLTADRTRCAVQGLQTFLSGAAPAPCTTPPAYTAARYLPASAKGLSAPEIARYTVEALLHDLDAFRQAASRFTSFDLNGLRSGSATATKSRLRLRKVAWFRGVTVSGTVTLKGKGRVTVRDAGGRVRTVRL</sequence>
<comment type="similarity">
    <text evidence="1">Belongs to the peptidase S33 family.</text>
</comment>
<feature type="signal peptide" evidence="3">
    <location>
        <begin position="1"/>
        <end position="22"/>
    </location>
</feature>
<dbReference type="EMBL" id="JAPDDP010000085">
    <property type="protein sequence ID" value="MDA0184749.1"/>
    <property type="molecule type" value="Genomic_DNA"/>
</dbReference>
<comment type="caution">
    <text evidence="6">The sequence shown here is derived from an EMBL/GenBank/DDBJ whole genome shotgun (WGS) entry which is preliminary data.</text>
</comment>
<evidence type="ECO:0000256" key="1">
    <source>
        <dbReference type="ARBA" id="ARBA00010088"/>
    </source>
</evidence>
<keyword evidence="2 6" id="KW-0378">Hydrolase</keyword>
<reference evidence="6" key="1">
    <citation type="submission" date="2022-10" db="EMBL/GenBank/DDBJ databases">
        <title>The WGS of Solirubrobacter phytolaccae KCTC 29190.</title>
        <authorList>
            <person name="Jiang Z."/>
        </authorList>
    </citation>
    <scope>NUCLEOTIDE SEQUENCE</scope>
    <source>
        <strain evidence="6">KCTC 29190</strain>
    </source>
</reference>
<gene>
    <name evidence="6" type="ORF">OJ997_30890</name>
</gene>
<dbReference type="Proteomes" id="UP001147653">
    <property type="component" value="Unassembled WGS sequence"/>
</dbReference>
<evidence type="ECO:0000313" key="6">
    <source>
        <dbReference type="EMBL" id="MDA0184749.1"/>
    </source>
</evidence>
<accession>A0A9X3NG73</accession>
<keyword evidence="7" id="KW-1185">Reference proteome</keyword>
<dbReference type="GO" id="GO:0006508">
    <property type="term" value="P:proteolysis"/>
    <property type="evidence" value="ECO:0007669"/>
    <property type="project" value="InterPro"/>
</dbReference>
<dbReference type="InterPro" id="IPR000073">
    <property type="entry name" value="AB_hydrolase_1"/>
</dbReference>
<evidence type="ECO:0000256" key="3">
    <source>
        <dbReference type="SAM" id="SignalP"/>
    </source>
</evidence>
<dbReference type="InterPro" id="IPR002410">
    <property type="entry name" value="Peptidase_S33"/>
</dbReference>
<name>A0A9X3NG73_9ACTN</name>
<dbReference type="Pfam" id="PF08386">
    <property type="entry name" value="Abhydrolase_4"/>
    <property type="match status" value="1"/>
</dbReference>
<keyword evidence="3" id="KW-0732">Signal</keyword>
<evidence type="ECO:0000256" key="2">
    <source>
        <dbReference type="ARBA" id="ARBA00022801"/>
    </source>
</evidence>
<dbReference type="GO" id="GO:0004177">
    <property type="term" value="F:aminopeptidase activity"/>
    <property type="evidence" value="ECO:0007669"/>
    <property type="project" value="UniProtKB-EC"/>
</dbReference>
<dbReference type="InterPro" id="IPR029058">
    <property type="entry name" value="AB_hydrolase_fold"/>
</dbReference>
<dbReference type="InterPro" id="IPR051601">
    <property type="entry name" value="Serine_prot/Carboxylest_S33"/>
</dbReference>
<evidence type="ECO:0000259" key="4">
    <source>
        <dbReference type="Pfam" id="PF00561"/>
    </source>
</evidence>
<evidence type="ECO:0000313" key="7">
    <source>
        <dbReference type="Proteomes" id="UP001147653"/>
    </source>
</evidence>
<dbReference type="PRINTS" id="PR00793">
    <property type="entry name" value="PROAMNOPTASE"/>
</dbReference>
<dbReference type="PANTHER" id="PTHR43248">
    <property type="entry name" value="2-SUCCINYL-6-HYDROXY-2,4-CYCLOHEXADIENE-1-CARBOXYLATE SYNTHASE"/>
    <property type="match status" value="1"/>
</dbReference>
<proteinExistence type="inferred from homology"/>
<dbReference type="PANTHER" id="PTHR43248:SF25">
    <property type="entry name" value="AB HYDROLASE-1 DOMAIN-CONTAINING PROTEIN-RELATED"/>
    <property type="match status" value="1"/>
</dbReference>
<protein>
    <submittedName>
        <fullName evidence="6">Alpha/beta hydrolase</fullName>
    </submittedName>
</protein>
<feature type="chain" id="PRO_5040906413" evidence="3">
    <location>
        <begin position="23"/>
        <end position="569"/>
    </location>
</feature>
<dbReference type="Pfam" id="PF00561">
    <property type="entry name" value="Abhydrolase_1"/>
    <property type="match status" value="1"/>
</dbReference>